<evidence type="ECO:0000313" key="2">
    <source>
        <dbReference type="EMBL" id="UPU46026.1"/>
    </source>
</evidence>
<dbReference type="InterPro" id="IPR009061">
    <property type="entry name" value="DNA-bd_dom_put_sf"/>
</dbReference>
<dbReference type="EMBL" id="CP096563">
    <property type="protein sequence ID" value="UPU46026.1"/>
    <property type="molecule type" value="Genomic_DNA"/>
</dbReference>
<dbReference type="AlphaFoldDB" id="A0AB38RLX5"/>
<gene>
    <name evidence="2" type="ORF">M0639_17440</name>
</gene>
<name>A0AB38RLX5_RHOSG</name>
<organism evidence="2 3">
    <name type="scientific">Rhodococcus qingshengii JCM 15477</name>
    <dbReference type="NCBI Taxonomy" id="1303681"/>
    <lineage>
        <taxon>Bacteria</taxon>
        <taxon>Bacillati</taxon>
        <taxon>Actinomycetota</taxon>
        <taxon>Actinomycetes</taxon>
        <taxon>Mycobacteriales</taxon>
        <taxon>Nocardiaceae</taxon>
        <taxon>Rhodococcus</taxon>
        <taxon>Rhodococcus erythropolis group</taxon>
    </lineage>
</organism>
<keyword evidence="3" id="KW-1185">Reference proteome</keyword>
<protein>
    <submittedName>
        <fullName evidence="2">Helix-turn-helix domain-containing protein</fullName>
    </submittedName>
</protein>
<sequence length="69" mass="7796">MLVADAEQYLTTEQVSARTGLPTGTLRYWRHVGDGPESFKLGRKRVVYKLSTLMAWLDAQEAAGTRRQI</sequence>
<dbReference type="Pfam" id="PF12728">
    <property type="entry name" value="HTH_17"/>
    <property type="match status" value="1"/>
</dbReference>
<accession>A0AB38RLX5</accession>
<dbReference type="SUPFAM" id="SSF46955">
    <property type="entry name" value="Putative DNA-binding domain"/>
    <property type="match status" value="1"/>
</dbReference>
<dbReference type="InterPro" id="IPR041657">
    <property type="entry name" value="HTH_17"/>
</dbReference>
<reference evidence="3" key="1">
    <citation type="journal article" date="2022" name="Environ. Microbiol.">
        <title>Functional analysis, diversity, and distribution of carbendazim hydrolases MheI and CbmA, responsible for the initial step in carbendazim degradation.</title>
        <authorList>
            <person name="Zhang M."/>
            <person name="Bai X."/>
            <person name="Li Q."/>
            <person name="Zhang L."/>
            <person name="Zhu Q."/>
            <person name="Gao S."/>
            <person name="Ke Z."/>
            <person name="Jiang M."/>
            <person name="Hu J."/>
            <person name="Qiu J."/>
            <person name="Hong Q."/>
        </authorList>
    </citation>
    <scope>NUCLEOTIDE SEQUENCE [LARGE SCALE GENOMIC DNA]</scope>
    <source>
        <strain evidence="3">djl-6</strain>
    </source>
</reference>
<feature type="domain" description="Helix-turn-helix" evidence="1">
    <location>
        <begin position="9"/>
        <end position="60"/>
    </location>
</feature>
<dbReference type="Proteomes" id="UP000831484">
    <property type="component" value="Chromosome"/>
</dbReference>
<evidence type="ECO:0000259" key="1">
    <source>
        <dbReference type="Pfam" id="PF12728"/>
    </source>
</evidence>
<evidence type="ECO:0000313" key="3">
    <source>
        <dbReference type="Proteomes" id="UP000831484"/>
    </source>
</evidence>
<proteinExistence type="predicted"/>